<comment type="cofactor">
    <cofactor evidence="2">
        <name>Mn(2+)</name>
        <dbReference type="ChEBI" id="CHEBI:29035"/>
    </cofactor>
</comment>
<dbReference type="SUPFAM" id="SSF55920">
    <property type="entry name" value="Creatinase/aminopeptidase"/>
    <property type="match status" value="1"/>
</dbReference>
<evidence type="ECO:0000256" key="10">
    <source>
        <dbReference type="ARBA" id="ARBA00069363"/>
    </source>
</evidence>
<dbReference type="GO" id="GO:0006508">
    <property type="term" value="P:proteolysis"/>
    <property type="evidence" value="ECO:0007669"/>
    <property type="project" value="UniProtKB-KW"/>
</dbReference>
<evidence type="ECO:0000256" key="1">
    <source>
        <dbReference type="ARBA" id="ARBA00001424"/>
    </source>
</evidence>
<proteinExistence type="inferred from homology"/>
<dbReference type="PANTHER" id="PTHR43226">
    <property type="entry name" value="XAA-PRO AMINOPEPTIDASE 3"/>
    <property type="match status" value="1"/>
</dbReference>
<evidence type="ECO:0000256" key="9">
    <source>
        <dbReference type="ARBA" id="ARBA00023211"/>
    </source>
</evidence>
<gene>
    <name evidence="15" type="ORF">DM558_03030</name>
</gene>
<comment type="catalytic activity">
    <reaction evidence="1">
        <text>Release of any N-terminal amino acid, including proline, that is linked to proline, even from a dipeptide or tripeptide.</text>
        <dbReference type="EC" id="3.4.11.9"/>
    </reaction>
</comment>
<dbReference type="SUPFAM" id="SSF53092">
    <property type="entry name" value="Creatinase/prolidase N-terminal domain"/>
    <property type="match status" value="1"/>
</dbReference>
<dbReference type="InterPro" id="IPR036005">
    <property type="entry name" value="Creatinase/aminopeptidase-like"/>
</dbReference>
<dbReference type="FunFam" id="3.90.230.10:FF:000002">
    <property type="entry name" value="Xaa-Pro aminopeptidase 3"/>
    <property type="match status" value="1"/>
</dbReference>
<keyword evidence="6 13" id="KW-0479">Metal-binding</keyword>
<evidence type="ECO:0000256" key="8">
    <source>
        <dbReference type="ARBA" id="ARBA00023049"/>
    </source>
</evidence>
<keyword evidence="16" id="KW-1185">Reference proteome</keyword>
<dbReference type="GO" id="GO:0005829">
    <property type="term" value="C:cytosol"/>
    <property type="evidence" value="ECO:0007669"/>
    <property type="project" value="TreeGrafter"/>
</dbReference>
<keyword evidence="15" id="KW-0031">Aminopeptidase</keyword>
<dbReference type="Gene3D" id="3.40.350.10">
    <property type="entry name" value="Creatinase/prolidase N-terminal domain"/>
    <property type="match status" value="1"/>
</dbReference>
<dbReference type="KEGG" id="emo:DM558_03030"/>
<organism evidence="15 16">
    <name type="scientific">Entomomonas moraniae</name>
    <dbReference type="NCBI Taxonomy" id="2213226"/>
    <lineage>
        <taxon>Bacteria</taxon>
        <taxon>Pseudomonadati</taxon>
        <taxon>Pseudomonadota</taxon>
        <taxon>Gammaproteobacteria</taxon>
        <taxon>Pseudomonadales</taxon>
        <taxon>Pseudomonadaceae</taxon>
        <taxon>Entomomonas</taxon>
    </lineage>
</organism>
<dbReference type="RefSeq" id="WP_127161990.1">
    <property type="nucleotide sequence ID" value="NZ_CP029822.1"/>
</dbReference>
<dbReference type="CDD" id="cd01087">
    <property type="entry name" value="Prolidase"/>
    <property type="match status" value="1"/>
</dbReference>
<dbReference type="InterPro" id="IPR052433">
    <property type="entry name" value="X-Pro_dipept-like"/>
</dbReference>
<dbReference type="InterPro" id="IPR007865">
    <property type="entry name" value="Aminopep_P_N"/>
</dbReference>
<evidence type="ECO:0000256" key="11">
    <source>
        <dbReference type="ARBA" id="ARBA00075356"/>
    </source>
</evidence>
<evidence type="ECO:0000256" key="4">
    <source>
        <dbReference type="ARBA" id="ARBA00012574"/>
    </source>
</evidence>
<evidence type="ECO:0000256" key="6">
    <source>
        <dbReference type="ARBA" id="ARBA00022723"/>
    </source>
</evidence>
<name>A0A3Q9JHS4_9GAMM</name>
<evidence type="ECO:0000256" key="7">
    <source>
        <dbReference type="ARBA" id="ARBA00022801"/>
    </source>
</evidence>
<keyword evidence="7 15" id="KW-0378">Hydrolase</keyword>
<dbReference type="GO" id="GO:0030145">
    <property type="term" value="F:manganese ion binding"/>
    <property type="evidence" value="ECO:0007669"/>
    <property type="project" value="InterPro"/>
</dbReference>
<sequence length="442" mass="48918">MITIAPCEYQKRRESLLATLTEDDVAIVSAASIVERNEGVEYPYRQDSNFQYLTGFPEPEAMLVLIPNREQGQVVLFCRDKDPALEVWTGIRAGQEGAVTNFHVDQAFSIKQLDEIMPSLLDGRKTVYSLMATQKTLQQQISDWVSTVRSRVRQDAIPPFTFKALEPILHEMRLHKSESELAVMQYAMDVSAKAHISAMKACKAGLFEYSLDAALEYEFRKGGARLVAYNSIIASGANACILHYQENNAPLVAGDLVMIDAGCEIDCYASDISRTFPVSGKFSPAQKALYEIVLAANLAAIEAVKPDNLYQAPHEVAVKIITEGLVSLGILQGDINALIEEKAYTDFYMHGTGHWLGLDVHDVGAYRLNKQSRPLAVGMVLTIEPGIYIAVDNNNVAEQWRGIGIRIEDNVVVTEEGHRVMTSKVPKTIKAIEELMVSSFEA</sequence>
<protein>
    <recommendedName>
        <fullName evidence="10">Xaa-Pro aminopeptidase</fullName>
        <ecNumber evidence="4">3.4.11.9</ecNumber>
    </recommendedName>
    <alternativeName>
        <fullName evidence="11">Aminopeptidase P II</fullName>
    </alternativeName>
    <alternativeName>
        <fullName evidence="12">X-Pro aminopeptidase</fullName>
    </alternativeName>
</protein>
<dbReference type="InterPro" id="IPR001131">
    <property type="entry name" value="Peptidase_M24B_aminopep-P_CS"/>
</dbReference>
<evidence type="ECO:0000313" key="15">
    <source>
        <dbReference type="EMBL" id="AZS49815.1"/>
    </source>
</evidence>
<dbReference type="Gene3D" id="3.90.230.10">
    <property type="entry name" value="Creatinase/methionine aminopeptidase superfamily"/>
    <property type="match status" value="1"/>
</dbReference>
<dbReference type="InterPro" id="IPR029149">
    <property type="entry name" value="Creatin/AminoP/Spt16_N"/>
</dbReference>
<dbReference type="PROSITE" id="PS00491">
    <property type="entry name" value="PROLINE_PEPTIDASE"/>
    <property type="match status" value="1"/>
</dbReference>
<keyword evidence="9" id="KW-0464">Manganese</keyword>
<accession>A0A3Q9JHS4</accession>
<dbReference type="AlphaFoldDB" id="A0A3Q9JHS4"/>
<keyword evidence="8" id="KW-0482">Metalloprotease</keyword>
<dbReference type="Pfam" id="PF05195">
    <property type="entry name" value="AMP_N"/>
    <property type="match status" value="1"/>
</dbReference>
<evidence type="ECO:0000256" key="13">
    <source>
        <dbReference type="RuleBase" id="RU000590"/>
    </source>
</evidence>
<evidence type="ECO:0000256" key="3">
    <source>
        <dbReference type="ARBA" id="ARBA00008766"/>
    </source>
</evidence>
<dbReference type="NCBIfam" id="NF008131">
    <property type="entry name" value="PRK10879.1"/>
    <property type="match status" value="1"/>
</dbReference>
<dbReference type="EC" id="3.4.11.9" evidence="4"/>
<evidence type="ECO:0000256" key="5">
    <source>
        <dbReference type="ARBA" id="ARBA00022670"/>
    </source>
</evidence>
<dbReference type="SMART" id="SM01011">
    <property type="entry name" value="AMP_N"/>
    <property type="match status" value="1"/>
</dbReference>
<comment type="similarity">
    <text evidence="3 13">Belongs to the peptidase M24B family.</text>
</comment>
<dbReference type="Proteomes" id="UP000273143">
    <property type="component" value="Chromosome"/>
</dbReference>
<evidence type="ECO:0000256" key="12">
    <source>
        <dbReference type="ARBA" id="ARBA00081411"/>
    </source>
</evidence>
<dbReference type="Pfam" id="PF00557">
    <property type="entry name" value="Peptidase_M24"/>
    <property type="match status" value="1"/>
</dbReference>
<keyword evidence="5" id="KW-0645">Protease</keyword>
<evidence type="ECO:0000259" key="14">
    <source>
        <dbReference type="SMART" id="SM01011"/>
    </source>
</evidence>
<evidence type="ECO:0000313" key="16">
    <source>
        <dbReference type="Proteomes" id="UP000273143"/>
    </source>
</evidence>
<reference evidence="16" key="1">
    <citation type="submission" date="2018-06" db="EMBL/GenBank/DDBJ databases">
        <title>Complete genome of Pseudomonas insecticola strain QZS01.</title>
        <authorList>
            <person name="Wang J."/>
            <person name="Su Q."/>
        </authorList>
    </citation>
    <scope>NUCLEOTIDE SEQUENCE [LARGE SCALE GENOMIC DNA]</scope>
    <source>
        <strain evidence="16">QZS01</strain>
    </source>
</reference>
<dbReference type="GO" id="GO:0070006">
    <property type="term" value="F:metalloaminopeptidase activity"/>
    <property type="evidence" value="ECO:0007669"/>
    <property type="project" value="InterPro"/>
</dbReference>
<feature type="domain" description="Aminopeptidase P N-terminal" evidence="14">
    <location>
        <begin position="4"/>
        <end position="138"/>
    </location>
</feature>
<dbReference type="EMBL" id="CP029822">
    <property type="protein sequence ID" value="AZS49815.1"/>
    <property type="molecule type" value="Genomic_DNA"/>
</dbReference>
<evidence type="ECO:0000256" key="2">
    <source>
        <dbReference type="ARBA" id="ARBA00001936"/>
    </source>
</evidence>
<dbReference type="InterPro" id="IPR000994">
    <property type="entry name" value="Pept_M24"/>
</dbReference>
<dbReference type="PANTHER" id="PTHR43226:SF4">
    <property type="entry name" value="XAA-PRO AMINOPEPTIDASE 3"/>
    <property type="match status" value="1"/>
</dbReference>